<keyword evidence="3" id="KW-1185">Reference proteome</keyword>
<accession>A0AAV4BAE0</accession>
<gene>
    <name evidence="2" type="ORF">PoB_004290700</name>
</gene>
<dbReference type="AlphaFoldDB" id="A0AAV4BAE0"/>
<protein>
    <submittedName>
        <fullName evidence="2">Uncharacterized protein</fullName>
    </submittedName>
</protein>
<sequence length="171" mass="19346">MKERCKTTSRSWLRRISFAQHSTSLKRLLNIPTEDGPRPEIPVKPLWTQRENGRNGDKIKGADNEATNHLKKCPRDEDILQGCSQDQVGNTTSILQCIPRTPHFGQRGEQSLISRLRASSENTCTPSSKLDRHPSASADKGLNQLNTSHRLAQTQDWRDSHLPVWTRVSIS</sequence>
<feature type="region of interest" description="Disordered" evidence="1">
    <location>
        <begin position="118"/>
        <end position="141"/>
    </location>
</feature>
<evidence type="ECO:0000256" key="1">
    <source>
        <dbReference type="SAM" id="MobiDB-lite"/>
    </source>
</evidence>
<comment type="caution">
    <text evidence="2">The sequence shown here is derived from an EMBL/GenBank/DDBJ whole genome shotgun (WGS) entry which is preliminary data.</text>
</comment>
<dbReference type="Proteomes" id="UP000735302">
    <property type="component" value="Unassembled WGS sequence"/>
</dbReference>
<evidence type="ECO:0000313" key="3">
    <source>
        <dbReference type="Proteomes" id="UP000735302"/>
    </source>
</evidence>
<organism evidence="2 3">
    <name type="scientific">Plakobranchus ocellatus</name>
    <dbReference type="NCBI Taxonomy" id="259542"/>
    <lineage>
        <taxon>Eukaryota</taxon>
        <taxon>Metazoa</taxon>
        <taxon>Spiralia</taxon>
        <taxon>Lophotrochozoa</taxon>
        <taxon>Mollusca</taxon>
        <taxon>Gastropoda</taxon>
        <taxon>Heterobranchia</taxon>
        <taxon>Euthyneura</taxon>
        <taxon>Panpulmonata</taxon>
        <taxon>Sacoglossa</taxon>
        <taxon>Placobranchoidea</taxon>
        <taxon>Plakobranchidae</taxon>
        <taxon>Plakobranchus</taxon>
    </lineage>
</organism>
<reference evidence="2 3" key="1">
    <citation type="journal article" date="2021" name="Elife">
        <title>Chloroplast acquisition without the gene transfer in kleptoplastic sea slugs, Plakobranchus ocellatus.</title>
        <authorList>
            <person name="Maeda T."/>
            <person name="Takahashi S."/>
            <person name="Yoshida T."/>
            <person name="Shimamura S."/>
            <person name="Takaki Y."/>
            <person name="Nagai Y."/>
            <person name="Toyoda A."/>
            <person name="Suzuki Y."/>
            <person name="Arimoto A."/>
            <person name="Ishii H."/>
            <person name="Satoh N."/>
            <person name="Nishiyama T."/>
            <person name="Hasebe M."/>
            <person name="Maruyama T."/>
            <person name="Minagawa J."/>
            <person name="Obokata J."/>
            <person name="Shigenobu S."/>
        </authorList>
    </citation>
    <scope>NUCLEOTIDE SEQUENCE [LARGE SCALE GENOMIC DNA]</scope>
</reference>
<dbReference type="EMBL" id="BLXT01004660">
    <property type="protein sequence ID" value="GFO16402.1"/>
    <property type="molecule type" value="Genomic_DNA"/>
</dbReference>
<name>A0AAV4BAE0_9GAST</name>
<proteinExistence type="predicted"/>
<feature type="compositionally biased region" description="Polar residues" evidence="1">
    <location>
        <begin position="118"/>
        <end position="128"/>
    </location>
</feature>
<evidence type="ECO:0000313" key="2">
    <source>
        <dbReference type="EMBL" id="GFO16402.1"/>
    </source>
</evidence>